<keyword evidence="5 6" id="KW-0472">Membrane</keyword>
<reference evidence="7 8" key="1">
    <citation type="journal article" date="2018" name="Plant J.">
        <title>Genome sequences of Chlorella sorokiniana UTEX 1602 and Micractinium conductrix SAG 241.80: implications to maltose excretion by a green alga.</title>
        <authorList>
            <person name="Arriola M.B."/>
            <person name="Velmurugan N."/>
            <person name="Zhang Y."/>
            <person name="Plunkett M.H."/>
            <person name="Hondzo H."/>
            <person name="Barney B.M."/>
        </authorList>
    </citation>
    <scope>NUCLEOTIDE SEQUENCE [LARGE SCALE GENOMIC DNA]</scope>
    <source>
        <strain evidence="7 8">SAG 241.80</strain>
    </source>
</reference>
<dbReference type="OrthoDB" id="2802411at2759"/>
<keyword evidence="3 6" id="KW-0812">Transmembrane</keyword>
<proteinExistence type="inferred from homology"/>
<evidence type="ECO:0000256" key="1">
    <source>
        <dbReference type="ARBA" id="ARBA00004370"/>
    </source>
</evidence>
<sequence length="79" mass="8734">MAKCSVRSVALFIVAVLCPPLAVMLVRDELDSYFLLNVLLTLLGWLPGLIHAVWVLLNRNPSAENVWGYEPLTRPGGMV</sequence>
<name>A0A2P6V2F7_9CHLO</name>
<dbReference type="PANTHER" id="PTHR21659:SF42">
    <property type="entry name" value="UPF0057 MEMBRANE PROTEIN ZK632.10-RELATED"/>
    <property type="match status" value="1"/>
</dbReference>
<dbReference type="GO" id="GO:0016020">
    <property type="term" value="C:membrane"/>
    <property type="evidence" value="ECO:0007669"/>
    <property type="project" value="UniProtKB-SubCell"/>
</dbReference>
<gene>
    <name evidence="7" type="ORF">C2E20_8106</name>
</gene>
<dbReference type="AlphaFoldDB" id="A0A2P6V2F7"/>
<protein>
    <submittedName>
        <fullName evidence="7">Plasma membrane proteolipid</fullName>
    </submittedName>
</protein>
<dbReference type="EMBL" id="LHPF02000039">
    <property type="protein sequence ID" value="PSC68270.1"/>
    <property type="molecule type" value="Genomic_DNA"/>
</dbReference>
<evidence type="ECO:0000256" key="5">
    <source>
        <dbReference type="ARBA" id="ARBA00023136"/>
    </source>
</evidence>
<dbReference type="Proteomes" id="UP000239649">
    <property type="component" value="Unassembled WGS sequence"/>
</dbReference>
<evidence type="ECO:0000313" key="7">
    <source>
        <dbReference type="EMBL" id="PSC68270.1"/>
    </source>
</evidence>
<keyword evidence="8" id="KW-1185">Reference proteome</keyword>
<comment type="caution">
    <text evidence="7">The sequence shown here is derived from an EMBL/GenBank/DDBJ whole genome shotgun (WGS) entry which is preliminary data.</text>
</comment>
<feature type="transmembrane region" description="Helical" evidence="6">
    <location>
        <begin position="34"/>
        <end position="57"/>
    </location>
</feature>
<dbReference type="Pfam" id="PF01679">
    <property type="entry name" value="Pmp3"/>
    <property type="match status" value="1"/>
</dbReference>
<dbReference type="InterPro" id="IPR000612">
    <property type="entry name" value="PMP3"/>
</dbReference>
<evidence type="ECO:0000256" key="4">
    <source>
        <dbReference type="ARBA" id="ARBA00022989"/>
    </source>
</evidence>
<dbReference type="PANTHER" id="PTHR21659">
    <property type="entry name" value="HYDROPHOBIC PROTEIN RCI2 LOW TEMPERATURE AND SALT RESPONSIVE PROTEIN LTI6 -RELATED"/>
    <property type="match status" value="1"/>
</dbReference>
<evidence type="ECO:0000256" key="2">
    <source>
        <dbReference type="ARBA" id="ARBA00009530"/>
    </source>
</evidence>
<organism evidence="7 8">
    <name type="scientific">Micractinium conductrix</name>
    <dbReference type="NCBI Taxonomy" id="554055"/>
    <lineage>
        <taxon>Eukaryota</taxon>
        <taxon>Viridiplantae</taxon>
        <taxon>Chlorophyta</taxon>
        <taxon>core chlorophytes</taxon>
        <taxon>Trebouxiophyceae</taxon>
        <taxon>Chlorellales</taxon>
        <taxon>Chlorellaceae</taxon>
        <taxon>Chlorella clade</taxon>
        <taxon>Micractinium</taxon>
    </lineage>
</organism>
<evidence type="ECO:0000313" key="8">
    <source>
        <dbReference type="Proteomes" id="UP000239649"/>
    </source>
</evidence>
<evidence type="ECO:0000256" key="6">
    <source>
        <dbReference type="SAM" id="Phobius"/>
    </source>
</evidence>
<accession>A0A2P6V2F7</accession>
<comment type="subcellular location">
    <subcellularLocation>
        <location evidence="1">Membrane</location>
    </subcellularLocation>
</comment>
<comment type="similarity">
    <text evidence="2">Belongs to the UPF0057 (PMP3) family.</text>
</comment>
<keyword evidence="4 6" id="KW-1133">Transmembrane helix</keyword>
<evidence type="ECO:0000256" key="3">
    <source>
        <dbReference type="ARBA" id="ARBA00022692"/>
    </source>
</evidence>